<evidence type="ECO:0000313" key="1">
    <source>
        <dbReference type="EMBL" id="OJA14392.1"/>
    </source>
</evidence>
<organism evidence="1 2">
    <name type="scientific">Rhizopogon vesiculosus</name>
    <dbReference type="NCBI Taxonomy" id="180088"/>
    <lineage>
        <taxon>Eukaryota</taxon>
        <taxon>Fungi</taxon>
        <taxon>Dikarya</taxon>
        <taxon>Basidiomycota</taxon>
        <taxon>Agaricomycotina</taxon>
        <taxon>Agaricomycetes</taxon>
        <taxon>Agaricomycetidae</taxon>
        <taxon>Boletales</taxon>
        <taxon>Suillineae</taxon>
        <taxon>Rhizopogonaceae</taxon>
        <taxon>Rhizopogon</taxon>
    </lineage>
</organism>
<proteinExistence type="predicted"/>
<reference evidence="1 2" key="1">
    <citation type="submission" date="2016-03" db="EMBL/GenBank/DDBJ databases">
        <title>Comparative genomics of the ectomycorrhizal sister species Rhizopogon vinicolor and Rhizopogon vesiculosus (Basidiomycota: Boletales) reveals a divergence of the mating type B locus.</title>
        <authorList>
            <person name="Mujic A.B."/>
            <person name="Kuo A."/>
            <person name="Tritt A."/>
            <person name="Lipzen A."/>
            <person name="Chen C."/>
            <person name="Johnson J."/>
            <person name="Sharma A."/>
            <person name="Barry K."/>
            <person name="Grigoriev I.V."/>
            <person name="Spatafora J.W."/>
        </authorList>
    </citation>
    <scope>NUCLEOTIDE SEQUENCE [LARGE SCALE GENOMIC DNA]</scope>
    <source>
        <strain evidence="1 2">AM-OR11-056</strain>
    </source>
</reference>
<dbReference type="AlphaFoldDB" id="A0A1J8QLW4"/>
<dbReference type="EMBL" id="LVVM01003714">
    <property type="protein sequence ID" value="OJA14392.1"/>
    <property type="molecule type" value="Genomic_DNA"/>
</dbReference>
<keyword evidence="2" id="KW-1185">Reference proteome</keyword>
<accession>A0A1J8QLW4</accession>
<sequence>MVDSSVPWNESLVIQGPTPTFPQWIMPIFHSTSKAVYLEIRASFETVILGRGELFGDH</sequence>
<dbReference type="OrthoDB" id="3598281at2759"/>
<dbReference type="Proteomes" id="UP000183567">
    <property type="component" value="Unassembled WGS sequence"/>
</dbReference>
<protein>
    <submittedName>
        <fullName evidence="1">Uncharacterized protein</fullName>
    </submittedName>
</protein>
<comment type="caution">
    <text evidence="1">The sequence shown here is derived from an EMBL/GenBank/DDBJ whole genome shotgun (WGS) entry which is preliminary data.</text>
</comment>
<gene>
    <name evidence="1" type="ORF">AZE42_13604</name>
</gene>
<name>A0A1J8QLW4_9AGAM</name>
<evidence type="ECO:0000313" key="2">
    <source>
        <dbReference type="Proteomes" id="UP000183567"/>
    </source>
</evidence>